<protein>
    <submittedName>
        <fullName evidence="2">Uncharacterized protein</fullName>
    </submittedName>
</protein>
<name>A0A812CGW0_ACAPH</name>
<accession>A0A812CGW0</accession>
<feature type="transmembrane region" description="Helical" evidence="1">
    <location>
        <begin position="75"/>
        <end position="96"/>
    </location>
</feature>
<feature type="transmembrane region" description="Helical" evidence="1">
    <location>
        <begin position="30"/>
        <end position="46"/>
    </location>
</feature>
<keyword evidence="1" id="KW-0812">Transmembrane</keyword>
<dbReference type="EMBL" id="CAHIKZ030001395">
    <property type="protein sequence ID" value="CAE1262727.1"/>
    <property type="molecule type" value="Genomic_DNA"/>
</dbReference>
<keyword evidence="3" id="KW-1185">Reference proteome</keyword>
<feature type="transmembrane region" description="Helical" evidence="1">
    <location>
        <begin position="53"/>
        <end position="69"/>
    </location>
</feature>
<comment type="caution">
    <text evidence="2">The sequence shown here is derived from an EMBL/GenBank/DDBJ whole genome shotgun (WGS) entry which is preliminary data.</text>
</comment>
<dbReference type="AlphaFoldDB" id="A0A812CGW0"/>
<evidence type="ECO:0000313" key="2">
    <source>
        <dbReference type="EMBL" id="CAE1262727.1"/>
    </source>
</evidence>
<feature type="transmembrane region" description="Helical" evidence="1">
    <location>
        <begin position="127"/>
        <end position="149"/>
    </location>
</feature>
<reference evidence="2" key="1">
    <citation type="submission" date="2021-01" db="EMBL/GenBank/DDBJ databases">
        <authorList>
            <person name="Li R."/>
            <person name="Bekaert M."/>
        </authorList>
    </citation>
    <scope>NUCLEOTIDE SEQUENCE</scope>
    <source>
        <strain evidence="2">Farmed</strain>
    </source>
</reference>
<keyword evidence="1" id="KW-1133">Transmembrane helix</keyword>
<dbReference type="Proteomes" id="UP000597762">
    <property type="component" value="Unassembled WGS sequence"/>
</dbReference>
<gene>
    <name evidence="2" type="ORF">SPHA_33355</name>
</gene>
<sequence length="178" mass="20006">MRFIPECNSSALCAAAVAKATLGALIPSRLFPYIFLLFSLILSFCHSRRTYPPALYLPLHFFASFLVFLTSKQFIYYTLSFFLLSFLLLSTTIIFNPSVLYKGNLISVFYGNLTLLTPSFVRYLSPLLYISFFLSLSSPSISFSLSLYLSSRKCLLKAIGLTHIGSERVNASGNERED</sequence>
<keyword evidence="1" id="KW-0472">Membrane</keyword>
<evidence type="ECO:0000313" key="3">
    <source>
        <dbReference type="Proteomes" id="UP000597762"/>
    </source>
</evidence>
<organism evidence="2 3">
    <name type="scientific">Acanthosepion pharaonis</name>
    <name type="common">Pharaoh cuttlefish</name>
    <name type="synonym">Sepia pharaonis</name>
    <dbReference type="NCBI Taxonomy" id="158019"/>
    <lineage>
        <taxon>Eukaryota</taxon>
        <taxon>Metazoa</taxon>
        <taxon>Spiralia</taxon>
        <taxon>Lophotrochozoa</taxon>
        <taxon>Mollusca</taxon>
        <taxon>Cephalopoda</taxon>
        <taxon>Coleoidea</taxon>
        <taxon>Decapodiformes</taxon>
        <taxon>Sepiida</taxon>
        <taxon>Sepiina</taxon>
        <taxon>Sepiidae</taxon>
        <taxon>Acanthosepion</taxon>
    </lineage>
</organism>
<evidence type="ECO:0000256" key="1">
    <source>
        <dbReference type="SAM" id="Phobius"/>
    </source>
</evidence>
<proteinExistence type="predicted"/>